<evidence type="ECO:0000313" key="1">
    <source>
        <dbReference type="EMBL" id="GGD83373.1"/>
    </source>
</evidence>
<sequence>MRYRVMCYDAQCRLTERVLSGSLVEAQIQARMSIGDDRFDHVDLINASGSVILMHRRH</sequence>
<dbReference type="Proteomes" id="UP000612349">
    <property type="component" value="Unassembled WGS sequence"/>
</dbReference>
<evidence type="ECO:0000313" key="2">
    <source>
        <dbReference type="Proteomes" id="UP000612349"/>
    </source>
</evidence>
<reference evidence="1" key="1">
    <citation type="journal article" date="2014" name="Int. J. Syst. Evol. Microbiol.">
        <title>Complete genome sequence of Corynebacterium casei LMG S-19264T (=DSM 44701T), isolated from a smear-ripened cheese.</title>
        <authorList>
            <consortium name="US DOE Joint Genome Institute (JGI-PGF)"/>
            <person name="Walter F."/>
            <person name="Albersmeier A."/>
            <person name="Kalinowski J."/>
            <person name="Ruckert C."/>
        </authorList>
    </citation>
    <scope>NUCLEOTIDE SEQUENCE</scope>
    <source>
        <strain evidence="1">CGMCC 1.15360</strain>
    </source>
</reference>
<accession>A0A917DYD9</accession>
<comment type="caution">
    <text evidence="1">The sequence shown here is derived from an EMBL/GenBank/DDBJ whole genome shotgun (WGS) entry which is preliminary data.</text>
</comment>
<protein>
    <submittedName>
        <fullName evidence="1">Uncharacterized protein</fullName>
    </submittedName>
</protein>
<dbReference type="EMBL" id="BMIP01000013">
    <property type="protein sequence ID" value="GGD83373.1"/>
    <property type="molecule type" value="Genomic_DNA"/>
</dbReference>
<name>A0A917DYD9_9SPHN</name>
<organism evidence="1 2">
    <name type="scientific">Croceicoccus mobilis</name>
    <dbReference type="NCBI Taxonomy" id="1703339"/>
    <lineage>
        <taxon>Bacteria</taxon>
        <taxon>Pseudomonadati</taxon>
        <taxon>Pseudomonadota</taxon>
        <taxon>Alphaproteobacteria</taxon>
        <taxon>Sphingomonadales</taxon>
        <taxon>Erythrobacteraceae</taxon>
        <taxon>Croceicoccus</taxon>
    </lineage>
</organism>
<reference evidence="1" key="2">
    <citation type="submission" date="2020-09" db="EMBL/GenBank/DDBJ databases">
        <authorList>
            <person name="Sun Q."/>
            <person name="Zhou Y."/>
        </authorList>
    </citation>
    <scope>NUCLEOTIDE SEQUENCE</scope>
    <source>
        <strain evidence="1">CGMCC 1.15360</strain>
    </source>
</reference>
<dbReference type="AlphaFoldDB" id="A0A917DYD9"/>
<gene>
    <name evidence="1" type="ORF">GCM10010990_36840</name>
</gene>
<keyword evidence="2" id="KW-1185">Reference proteome</keyword>
<proteinExistence type="predicted"/>